<feature type="region of interest" description="Disordered" evidence="1">
    <location>
        <begin position="139"/>
        <end position="165"/>
    </location>
</feature>
<evidence type="ECO:0000256" key="2">
    <source>
        <dbReference type="SAM" id="Phobius"/>
    </source>
</evidence>
<evidence type="ECO:0000313" key="3">
    <source>
        <dbReference type="EMBL" id="CAE4666002.1"/>
    </source>
</evidence>
<feature type="region of interest" description="Disordered" evidence="1">
    <location>
        <begin position="1"/>
        <end position="30"/>
    </location>
</feature>
<dbReference type="EMBL" id="HBNS01059707">
    <property type="protein sequence ID" value="CAE4666002.1"/>
    <property type="molecule type" value="Transcribed_RNA"/>
</dbReference>
<reference evidence="3" key="1">
    <citation type="submission" date="2021-01" db="EMBL/GenBank/DDBJ databases">
        <authorList>
            <person name="Corre E."/>
            <person name="Pelletier E."/>
            <person name="Niang G."/>
            <person name="Scheremetjew M."/>
            <person name="Finn R."/>
            <person name="Kale V."/>
            <person name="Holt S."/>
            <person name="Cochrane G."/>
            <person name="Meng A."/>
            <person name="Brown T."/>
            <person name="Cohen L."/>
        </authorList>
    </citation>
    <scope>NUCLEOTIDE SEQUENCE</scope>
    <source>
        <strain evidence="3">GSO104</strain>
    </source>
</reference>
<feature type="compositionally biased region" description="Polar residues" evidence="1">
    <location>
        <begin position="1"/>
        <end position="18"/>
    </location>
</feature>
<protein>
    <submittedName>
        <fullName evidence="3">Uncharacterized protein</fullName>
    </submittedName>
</protein>
<keyword evidence="2" id="KW-0812">Transmembrane</keyword>
<evidence type="ECO:0000256" key="1">
    <source>
        <dbReference type="SAM" id="MobiDB-lite"/>
    </source>
</evidence>
<feature type="transmembrane region" description="Helical" evidence="2">
    <location>
        <begin position="34"/>
        <end position="55"/>
    </location>
</feature>
<keyword evidence="2" id="KW-1133">Transmembrane helix</keyword>
<proteinExistence type="predicted"/>
<name>A0A7S4T937_9STRA</name>
<organism evidence="3">
    <name type="scientific">Ditylum brightwellii</name>
    <dbReference type="NCBI Taxonomy" id="49249"/>
    <lineage>
        <taxon>Eukaryota</taxon>
        <taxon>Sar</taxon>
        <taxon>Stramenopiles</taxon>
        <taxon>Ochrophyta</taxon>
        <taxon>Bacillariophyta</taxon>
        <taxon>Mediophyceae</taxon>
        <taxon>Lithodesmiophycidae</taxon>
        <taxon>Lithodesmiales</taxon>
        <taxon>Lithodesmiaceae</taxon>
        <taxon>Ditylum</taxon>
    </lineage>
</organism>
<dbReference type="AlphaFoldDB" id="A0A7S4T937"/>
<keyword evidence="2" id="KW-0472">Membrane</keyword>
<gene>
    <name evidence="3" type="ORF">DBRI00130_LOCUS42942</name>
</gene>
<sequence>MYNGDDNTSTLQNSSCNMLSKPPRRKRKRRDATITIKMMMIAVSVPTIIMMLFIAPSSSETATKPVALSAVMAFSSRVTTTTPAARISTFRMKTKTALKSTTNDNGKNAWLDQFGSSALKNVQTLAAGVTNADRKSSFKIAPQGGGGGGSNIASSSIDGRGGTGGTGTLYREEIIGRSYGSLDDEKVIKRRGDDDKVVLGALANLERDMQMLDDLAGSKPQLSPLEITLLTLSIIAASSGPIISPTEGYRISEVLAPAAAACEFTSHVCYCYCV</sequence>
<accession>A0A7S4T937</accession>